<keyword evidence="3" id="KW-1185">Reference proteome</keyword>
<proteinExistence type="predicted"/>
<name>A0A327P056_9BACT</name>
<evidence type="ECO:0008006" key="4">
    <source>
        <dbReference type="Google" id="ProtNLM"/>
    </source>
</evidence>
<keyword evidence="1" id="KW-0812">Transmembrane</keyword>
<keyword evidence="1" id="KW-1133">Transmembrane helix</keyword>
<keyword evidence="1" id="KW-0472">Membrane</keyword>
<reference evidence="2 3" key="1">
    <citation type="submission" date="2018-06" db="EMBL/GenBank/DDBJ databases">
        <title>Genomic Encyclopedia of Archaeal and Bacterial Type Strains, Phase II (KMG-II): from individual species to whole genera.</title>
        <authorList>
            <person name="Goeker M."/>
        </authorList>
    </citation>
    <scope>NUCLEOTIDE SEQUENCE [LARGE SCALE GENOMIC DNA]</scope>
    <source>
        <strain evidence="2 3">DSM 23446</strain>
    </source>
</reference>
<dbReference type="Gene3D" id="3.20.20.80">
    <property type="entry name" value="Glycosidases"/>
    <property type="match status" value="1"/>
</dbReference>
<evidence type="ECO:0000313" key="3">
    <source>
        <dbReference type="Proteomes" id="UP000249610"/>
    </source>
</evidence>
<dbReference type="AlphaFoldDB" id="A0A327P056"/>
<dbReference type="EMBL" id="QLLK01000012">
    <property type="protein sequence ID" value="RAI85735.1"/>
    <property type="molecule type" value="Genomic_DNA"/>
</dbReference>
<dbReference type="InterPro" id="IPR017853">
    <property type="entry name" value="GH"/>
</dbReference>
<dbReference type="Proteomes" id="UP000249610">
    <property type="component" value="Unassembled WGS sequence"/>
</dbReference>
<dbReference type="SUPFAM" id="SSF51445">
    <property type="entry name" value="(Trans)glycosidases"/>
    <property type="match status" value="1"/>
</dbReference>
<protein>
    <recommendedName>
        <fullName evidence="4">Cellulase (Glycosyl hydrolase family 5)</fullName>
    </recommendedName>
</protein>
<evidence type="ECO:0000256" key="1">
    <source>
        <dbReference type="SAM" id="Phobius"/>
    </source>
</evidence>
<feature type="transmembrane region" description="Helical" evidence="1">
    <location>
        <begin position="20"/>
        <end position="39"/>
    </location>
</feature>
<accession>A0A327P056</accession>
<comment type="caution">
    <text evidence="2">The sequence shown here is derived from an EMBL/GenBank/DDBJ whole genome shotgun (WGS) entry which is preliminary data.</text>
</comment>
<gene>
    <name evidence="2" type="ORF">LV83_03511</name>
</gene>
<organism evidence="2 3">
    <name type="scientific">Algoriphagus yeomjeoni</name>
    <dbReference type="NCBI Taxonomy" id="291403"/>
    <lineage>
        <taxon>Bacteria</taxon>
        <taxon>Pseudomonadati</taxon>
        <taxon>Bacteroidota</taxon>
        <taxon>Cytophagia</taxon>
        <taxon>Cytophagales</taxon>
        <taxon>Cyclobacteriaceae</taxon>
        <taxon>Algoriphagus</taxon>
    </lineage>
</organism>
<evidence type="ECO:0000313" key="2">
    <source>
        <dbReference type="EMBL" id="RAI85735.1"/>
    </source>
</evidence>
<sequence>MEIVDLTLIQNLSLMKLKSLGFLSCIYLFSAIIAFTQTAPKTVVSISSDKFLINEELTYTGRSWNGYQIEGLLMNSRMVQGVFDDLNEETVKNWAYPDAKTWDADRNTDEFVANMPIWKSYGLLSFTLNLQGGSPYGYSQSQPWINSAYTESGELMPEYFARLERILDKADELGMAPILGLFYFGQDENLADEAAVINAVSNVIDWLHSKDYQHVLIEVNNEFNIRYDHDILQPERVHELIELVKSKDKNGFRFLVSTSYGGGAVPKENVVKASDFILLHGNGVKDPNKIIEQVEATRKVSGYRNQPIVYNEDDHFNFDQELNNFTAAVSAYASWGYFDYRMKDEGFEEGYQSVPVDWGINSERKKGFFELLKEITGY</sequence>